<sequence length="71" mass="8596">MYNFEVVEIVCFLTRICFNKKKLQFFIFIEKVRRTRFLGLWLFDNHVMVAHNKNLVESAISFKFDSAFIEI</sequence>
<organism evidence="1 2">
    <name type="scientific">Maribacter spongiicola</name>
    <dbReference type="NCBI Taxonomy" id="1206753"/>
    <lineage>
        <taxon>Bacteria</taxon>
        <taxon>Pseudomonadati</taxon>
        <taxon>Bacteroidota</taxon>
        <taxon>Flavobacteriia</taxon>
        <taxon>Flavobacteriales</taxon>
        <taxon>Flavobacteriaceae</taxon>
        <taxon>Maribacter</taxon>
    </lineage>
</organism>
<keyword evidence="2" id="KW-1185">Reference proteome</keyword>
<accession>A0A4R7K414</accession>
<protein>
    <submittedName>
        <fullName evidence="1">Uncharacterized protein</fullName>
    </submittedName>
</protein>
<name>A0A4R7K414_9FLAO</name>
<gene>
    <name evidence="1" type="ORF">CLV90_1925</name>
</gene>
<proteinExistence type="predicted"/>
<comment type="caution">
    <text evidence="1">The sequence shown here is derived from an EMBL/GenBank/DDBJ whole genome shotgun (WGS) entry which is preliminary data.</text>
</comment>
<dbReference type="Proteomes" id="UP000294749">
    <property type="component" value="Unassembled WGS sequence"/>
</dbReference>
<reference evidence="1 2" key="1">
    <citation type="submission" date="2019-03" db="EMBL/GenBank/DDBJ databases">
        <title>Genomic Encyclopedia of Archaeal and Bacterial Type Strains, Phase II (KMG-II): from individual species to whole genera.</title>
        <authorList>
            <person name="Goeker M."/>
        </authorList>
    </citation>
    <scope>NUCLEOTIDE SEQUENCE [LARGE SCALE GENOMIC DNA]</scope>
    <source>
        <strain evidence="1 2">DSM 25233</strain>
    </source>
</reference>
<dbReference type="AlphaFoldDB" id="A0A4R7K414"/>
<evidence type="ECO:0000313" key="2">
    <source>
        <dbReference type="Proteomes" id="UP000294749"/>
    </source>
</evidence>
<evidence type="ECO:0000313" key="1">
    <source>
        <dbReference type="EMBL" id="TDT44847.1"/>
    </source>
</evidence>
<dbReference type="EMBL" id="SOAY01000011">
    <property type="protein sequence ID" value="TDT44847.1"/>
    <property type="molecule type" value="Genomic_DNA"/>
</dbReference>